<dbReference type="EMBL" id="HG001797">
    <property type="protein sequence ID" value="CDF36690.1"/>
    <property type="molecule type" value="Genomic_DNA"/>
</dbReference>
<accession>R7QGY9</accession>
<evidence type="ECO:0000313" key="2">
    <source>
        <dbReference type="Proteomes" id="UP000012073"/>
    </source>
</evidence>
<proteinExistence type="predicted"/>
<dbReference type="KEGG" id="ccp:CHC_T00005072001"/>
<organism evidence="1 2">
    <name type="scientific">Chondrus crispus</name>
    <name type="common">Carrageen Irish moss</name>
    <name type="synonym">Polymorpha crispa</name>
    <dbReference type="NCBI Taxonomy" id="2769"/>
    <lineage>
        <taxon>Eukaryota</taxon>
        <taxon>Rhodophyta</taxon>
        <taxon>Florideophyceae</taxon>
        <taxon>Rhodymeniophycidae</taxon>
        <taxon>Gigartinales</taxon>
        <taxon>Gigartinaceae</taxon>
        <taxon>Chondrus</taxon>
    </lineage>
</organism>
<reference evidence="2" key="1">
    <citation type="journal article" date="2013" name="Proc. Natl. Acad. Sci. U.S.A.">
        <title>Genome structure and metabolic features in the red seaweed Chondrus crispus shed light on evolution of the Archaeplastida.</title>
        <authorList>
            <person name="Collen J."/>
            <person name="Porcel B."/>
            <person name="Carre W."/>
            <person name="Ball S.G."/>
            <person name="Chaparro C."/>
            <person name="Tonon T."/>
            <person name="Barbeyron T."/>
            <person name="Michel G."/>
            <person name="Noel B."/>
            <person name="Valentin K."/>
            <person name="Elias M."/>
            <person name="Artiguenave F."/>
            <person name="Arun A."/>
            <person name="Aury J.M."/>
            <person name="Barbosa-Neto J.F."/>
            <person name="Bothwell J.H."/>
            <person name="Bouget F.Y."/>
            <person name="Brillet L."/>
            <person name="Cabello-Hurtado F."/>
            <person name="Capella-Gutierrez S."/>
            <person name="Charrier B."/>
            <person name="Cladiere L."/>
            <person name="Cock J.M."/>
            <person name="Coelho S.M."/>
            <person name="Colleoni C."/>
            <person name="Czjzek M."/>
            <person name="Da Silva C."/>
            <person name="Delage L."/>
            <person name="Denoeud F."/>
            <person name="Deschamps P."/>
            <person name="Dittami S.M."/>
            <person name="Gabaldon T."/>
            <person name="Gachon C.M."/>
            <person name="Groisillier A."/>
            <person name="Herve C."/>
            <person name="Jabbari K."/>
            <person name="Katinka M."/>
            <person name="Kloareg B."/>
            <person name="Kowalczyk N."/>
            <person name="Labadie K."/>
            <person name="Leblanc C."/>
            <person name="Lopez P.J."/>
            <person name="McLachlan D.H."/>
            <person name="Meslet-Cladiere L."/>
            <person name="Moustafa A."/>
            <person name="Nehr Z."/>
            <person name="Nyvall Collen P."/>
            <person name="Panaud O."/>
            <person name="Partensky F."/>
            <person name="Poulain J."/>
            <person name="Rensing S.A."/>
            <person name="Rousvoal S."/>
            <person name="Samson G."/>
            <person name="Symeonidi A."/>
            <person name="Weissenbach J."/>
            <person name="Zambounis A."/>
            <person name="Wincker P."/>
            <person name="Boyen C."/>
        </authorList>
    </citation>
    <scope>NUCLEOTIDE SEQUENCE [LARGE SCALE GENOMIC DNA]</scope>
    <source>
        <strain evidence="2">cv. Stackhouse</strain>
    </source>
</reference>
<gene>
    <name evidence="1" type="ORF">CHC_T00005072001</name>
</gene>
<dbReference type="Gramene" id="CDF36690">
    <property type="protein sequence ID" value="CDF36690"/>
    <property type="gene ID" value="CHC_T00005072001"/>
</dbReference>
<keyword evidence="2" id="KW-1185">Reference proteome</keyword>
<dbReference type="GeneID" id="17324226"/>
<evidence type="ECO:0000313" key="1">
    <source>
        <dbReference type="EMBL" id="CDF36690.1"/>
    </source>
</evidence>
<name>R7QGY9_CHOCR</name>
<dbReference type="Proteomes" id="UP000012073">
    <property type="component" value="Unassembled WGS sequence"/>
</dbReference>
<dbReference type="AlphaFoldDB" id="R7QGY9"/>
<protein>
    <submittedName>
        <fullName evidence="1">Uncharacterized protein</fullName>
    </submittedName>
</protein>
<sequence>MAARDARKEQGAFLARRYGQKNNRVVSRKENGKNCLGKNCLASHINTRYFQQDNNGSKTSHFLNRWTTVTDTSSMRTAACGTHGVACLRALTPLSIKFQRKPNVIGYNDYSAVLYGTVGCQHLIARCEMPCAM</sequence>
<dbReference type="RefSeq" id="XP_005716509.1">
    <property type="nucleotide sequence ID" value="XM_005716452.1"/>
</dbReference>